<gene>
    <name evidence="1" type="ORF">SAMN05421686_11430</name>
</gene>
<reference evidence="2" key="1">
    <citation type="submission" date="2017-01" db="EMBL/GenBank/DDBJ databases">
        <authorList>
            <person name="Varghese N."/>
            <person name="Submissions S."/>
        </authorList>
    </citation>
    <scope>NUCLEOTIDE SEQUENCE [LARGE SCALE GENOMIC DNA]</scope>
    <source>
        <strain evidence="2">DSM 24913</strain>
    </source>
</reference>
<dbReference type="RefSeq" id="WP_139325881.1">
    <property type="nucleotide sequence ID" value="NZ_FTOH01000014.1"/>
</dbReference>
<organism evidence="1 2">
    <name type="scientific">Thalassolituus maritimus</name>
    <dbReference type="NCBI Taxonomy" id="484498"/>
    <lineage>
        <taxon>Bacteria</taxon>
        <taxon>Pseudomonadati</taxon>
        <taxon>Pseudomonadota</taxon>
        <taxon>Gammaproteobacteria</taxon>
        <taxon>Oceanospirillales</taxon>
        <taxon>Oceanospirillaceae</taxon>
        <taxon>Thalassolituus</taxon>
    </lineage>
</organism>
<keyword evidence="2" id="KW-1185">Reference proteome</keyword>
<evidence type="ECO:0000313" key="1">
    <source>
        <dbReference type="EMBL" id="SIT18241.1"/>
    </source>
</evidence>
<sequence length="978" mass="106991">MTRPLFSVSRLAFPDNISFSRWVVIPMVAALAACSDNDSSSSVTTINLDVQVGQEDFNEAMLRRVTVDETGMPSEVQPGVLNFARFTTDDEGQAVVTADGTEIVYLDVYGRESNDGTSTTRRCQVVSGCGSVSFGSEYSIVAAPGWRSVAAGIEDGQRIRITPLTDLAAQLAFDRVYSEDSGTQQDAGWLDTGFYSVYSTLQAESQVSRLFGIDSIQSREPADLTQIEEWRGANQTEAQYSIRYGALLAAWQSYELSYTSTTDLPSFASAVAADLVANDGQLMQRGGAQTLALYDLYDAAISNLNDLNVTNSTVSGYVASVVAQLQTERDAFVDGDLTSITPASLSSLLGDELEDYQLGLQRTKAFVQELRDYGNSFFEDGYREQLDSYADLLRGVGEDNAENLDEITTAVSEIAGFYRDCYLNSGCPSVSPEWEWYQSHTYSAPVLTLNGGDFEVSQAVADINLLDEDDAPTSSRAIDILMAGTLVANGLRLELDHTYSDDEISSPSGLRIFYENTVTVLQDEVSAPALAYQIRWTDFTLYDAGDVGSANETELTGAFSILYQGVDDPDGVSGRRFNISEVVLNSRISDVYEDDNGTDSNITTVFLTANANQAADYYPESEFASFNAFFERAPLYPEGTVASGLVQYRTGTQIVNGRETQYLDYFVEGGDDYRYRFYPTVRREDVSDVDGDGDTEELIATHDYEACLLSGTAESPVIERCQPKQRLNAEQDLQNAVNELWQIGVFSRPEVPGQGVYFVEFPVEAADSQGCLTLSSLPASLTSLDGTLFRSAQLGLSSARFTSEVVLDYSTATEPKTLVDIQVTAPYSEQVDVSLSVSHDYTSVNTTGLYQGVGADLDRLIFDFSTESGTVEATSLSVFKDGVELSLADGTTDTVDSEIILGSNLDLVDGAPVYRYIVGDDGEYRRCVVSNTAEPSFSRDPQEAVYVLNYRDKVYGKIVYESGVWIIRYIDGTWESLN</sequence>
<dbReference type="PROSITE" id="PS51257">
    <property type="entry name" value="PROKAR_LIPOPROTEIN"/>
    <property type="match status" value="1"/>
</dbReference>
<evidence type="ECO:0000313" key="2">
    <source>
        <dbReference type="Proteomes" id="UP000185639"/>
    </source>
</evidence>
<dbReference type="AlphaFoldDB" id="A0A1N7Q5X5"/>
<protein>
    <submittedName>
        <fullName evidence="1">Uncharacterized protein</fullName>
    </submittedName>
</protein>
<dbReference type="Proteomes" id="UP000185639">
    <property type="component" value="Unassembled WGS sequence"/>
</dbReference>
<dbReference type="EMBL" id="FTOH01000014">
    <property type="protein sequence ID" value="SIT18241.1"/>
    <property type="molecule type" value="Genomic_DNA"/>
</dbReference>
<dbReference type="OrthoDB" id="6111833at2"/>
<name>A0A1N7Q5X5_9GAMM</name>
<accession>A0A1N7Q5X5</accession>
<proteinExistence type="predicted"/>